<gene>
    <name evidence="1" type="ORF">H206_05649</name>
</gene>
<name>A0A3S4TCQ4_9BACT</name>
<dbReference type="AlphaFoldDB" id="A0A3S4TCQ4"/>
<evidence type="ECO:0000313" key="2">
    <source>
        <dbReference type="Proteomes" id="UP000287853"/>
    </source>
</evidence>
<protein>
    <submittedName>
        <fullName evidence="1">Uncharacterized protein</fullName>
    </submittedName>
</protein>
<dbReference type="EMBL" id="MTKO01000027">
    <property type="protein sequence ID" value="RWX47761.1"/>
    <property type="molecule type" value="Genomic_DNA"/>
</dbReference>
<keyword evidence="2" id="KW-1185">Reference proteome</keyword>
<evidence type="ECO:0000313" key="1">
    <source>
        <dbReference type="EMBL" id="RWX47761.1"/>
    </source>
</evidence>
<organism evidence="1 2">
    <name type="scientific">Candidatus Electrothrix aarhusensis</name>
    <dbReference type="NCBI Taxonomy" id="1859131"/>
    <lineage>
        <taxon>Bacteria</taxon>
        <taxon>Pseudomonadati</taxon>
        <taxon>Thermodesulfobacteriota</taxon>
        <taxon>Desulfobulbia</taxon>
        <taxon>Desulfobulbales</taxon>
        <taxon>Desulfobulbaceae</taxon>
        <taxon>Candidatus Electrothrix</taxon>
    </lineage>
</organism>
<sequence>MISHCCSLRPVEFAWSEYPTSSMLRVPSFQVV</sequence>
<comment type="caution">
    <text evidence="1">The sequence shown here is derived from an EMBL/GenBank/DDBJ whole genome shotgun (WGS) entry which is preliminary data.</text>
</comment>
<reference evidence="1 2" key="1">
    <citation type="submission" date="2017-01" db="EMBL/GenBank/DDBJ databases">
        <title>The cable genome- insights into the physiology and evolution of filamentous bacteria capable of sulfide oxidation via long distance electron transfer.</title>
        <authorList>
            <person name="Schreiber L."/>
            <person name="Bjerg J.T."/>
            <person name="Boggild A."/>
            <person name="Van De Vossenberg J."/>
            <person name="Meysman F."/>
            <person name="Nielsen L.P."/>
            <person name="Schramm A."/>
            <person name="Kjeldsen K.U."/>
        </authorList>
    </citation>
    <scope>NUCLEOTIDE SEQUENCE [LARGE SCALE GENOMIC DNA]</scope>
    <source>
        <strain evidence="1">MCF</strain>
    </source>
</reference>
<dbReference type="Proteomes" id="UP000287853">
    <property type="component" value="Unassembled WGS sequence"/>
</dbReference>
<proteinExistence type="predicted"/>
<accession>A0A3S4TCQ4</accession>